<dbReference type="AlphaFoldDB" id="A0A2U2XG74"/>
<dbReference type="InterPro" id="IPR008822">
    <property type="entry name" value="Endonuclease_RusA-like"/>
</dbReference>
<evidence type="ECO:0000313" key="2">
    <source>
        <dbReference type="Proteomes" id="UP000245370"/>
    </source>
</evidence>
<keyword evidence="2" id="KW-1185">Reference proteome</keyword>
<proteinExistence type="predicted"/>
<protein>
    <submittedName>
        <fullName evidence="1">Uncharacterized protein</fullName>
    </submittedName>
</protein>
<dbReference type="InterPro" id="IPR036614">
    <property type="entry name" value="RusA-like_sf"/>
</dbReference>
<dbReference type="GO" id="GO:0000287">
    <property type="term" value="F:magnesium ion binding"/>
    <property type="evidence" value="ECO:0007669"/>
    <property type="project" value="InterPro"/>
</dbReference>
<dbReference type="SUPFAM" id="SSF103084">
    <property type="entry name" value="Holliday junction resolvase RusA"/>
    <property type="match status" value="1"/>
</dbReference>
<dbReference type="RefSeq" id="WP_109357838.1">
    <property type="nucleotide sequence ID" value="NZ_QFRJ01000001.1"/>
</dbReference>
<evidence type="ECO:0000313" key="1">
    <source>
        <dbReference type="EMBL" id="PWH86757.1"/>
    </source>
</evidence>
<gene>
    <name evidence="1" type="ORF">DIT68_00380</name>
</gene>
<dbReference type="GO" id="GO:0006310">
    <property type="term" value="P:DNA recombination"/>
    <property type="evidence" value="ECO:0007669"/>
    <property type="project" value="InterPro"/>
</dbReference>
<organism evidence="1 2">
    <name type="scientific">Brumimicrobium oceani</name>
    <dbReference type="NCBI Taxonomy" id="2100725"/>
    <lineage>
        <taxon>Bacteria</taxon>
        <taxon>Pseudomonadati</taxon>
        <taxon>Bacteroidota</taxon>
        <taxon>Flavobacteriia</taxon>
        <taxon>Flavobacteriales</taxon>
        <taxon>Crocinitomicaceae</taxon>
        <taxon>Brumimicrobium</taxon>
    </lineage>
</organism>
<reference evidence="1 2" key="1">
    <citation type="submission" date="2018-05" db="EMBL/GenBank/DDBJ databases">
        <title>Brumimicrobium oceani sp. nov., isolated from coastal sediment.</title>
        <authorList>
            <person name="Kou Y."/>
        </authorList>
    </citation>
    <scope>NUCLEOTIDE SEQUENCE [LARGE SCALE GENOMIC DNA]</scope>
    <source>
        <strain evidence="1 2">C305</strain>
    </source>
</reference>
<dbReference type="OrthoDB" id="8478301at2"/>
<comment type="caution">
    <text evidence="1">The sequence shown here is derived from an EMBL/GenBank/DDBJ whole genome shotgun (WGS) entry which is preliminary data.</text>
</comment>
<dbReference type="GO" id="GO:0006281">
    <property type="term" value="P:DNA repair"/>
    <property type="evidence" value="ECO:0007669"/>
    <property type="project" value="InterPro"/>
</dbReference>
<accession>A0A2U2XG74</accession>
<dbReference type="Gene3D" id="3.30.1330.70">
    <property type="entry name" value="Holliday junction resolvase RusA"/>
    <property type="match status" value="1"/>
</dbReference>
<dbReference type="Proteomes" id="UP000245370">
    <property type="component" value="Unassembled WGS sequence"/>
</dbReference>
<reference evidence="1 2" key="2">
    <citation type="submission" date="2018-05" db="EMBL/GenBank/DDBJ databases">
        <authorList>
            <person name="Lanie J.A."/>
            <person name="Ng W.-L."/>
            <person name="Kazmierczak K.M."/>
            <person name="Andrzejewski T.M."/>
            <person name="Davidsen T.M."/>
            <person name="Wayne K.J."/>
            <person name="Tettelin H."/>
            <person name="Glass J.I."/>
            <person name="Rusch D."/>
            <person name="Podicherti R."/>
            <person name="Tsui H.-C.T."/>
            <person name="Winkler M.E."/>
        </authorList>
    </citation>
    <scope>NUCLEOTIDE SEQUENCE [LARGE SCALE GENOMIC DNA]</scope>
    <source>
        <strain evidence="1 2">C305</strain>
    </source>
</reference>
<sequence>MKKQQLNINQPPEYGELNLSFNFEPVSLQSKPAKKELLKSEIRKITSTLNYLLTGDLKIEIQWEVHEQERYENPNSPDIDNILKVILDSLSSSNGVIIDDCQVQAVASHWIDSYSGSHKINISIKYHPEEYTTKNNLVFVHLGENLYFPMHSNHPLNVKLIMTEQLERMMILRDKLVSETKDYYQANQIIPIQRVFHKSRVVDNFQTMEINEYLLK</sequence>
<dbReference type="Pfam" id="PF05866">
    <property type="entry name" value="RusA"/>
    <property type="match status" value="1"/>
</dbReference>
<name>A0A2U2XG74_9FLAO</name>
<dbReference type="EMBL" id="QFRJ01000001">
    <property type="protein sequence ID" value="PWH86757.1"/>
    <property type="molecule type" value="Genomic_DNA"/>
</dbReference>